<dbReference type="Proteomes" id="UP000807469">
    <property type="component" value="Unassembled WGS sequence"/>
</dbReference>
<dbReference type="EMBL" id="MU155130">
    <property type="protein sequence ID" value="KAF9486343.1"/>
    <property type="molecule type" value="Genomic_DNA"/>
</dbReference>
<feature type="compositionally biased region" description="Basic and acidic residues" evidence="1">
    <location>
        <begin position="113"/>
        <end position="122"/>
    </location>
</feature>
<sequence length="128" mass="13644">MTTDSNTSNDTDLKKELINSTEIDLISVEEDVVQLSGFVTDDLAMLGGDDVAELLQRLSSAEDMAEGMEGKLDNVLESLDNLLQLLGDIGEGKQTPTSQDDPILEAAPDIEDSGERLDDADSKSAPSS</sequence>
<gene>
    <name evidence="2" type="ORF">BDN70DRAFT_869843</name>
</gene>
<feature type="region of interest" description="Disordered" evidence="1">
    <location>
        <begin position="89"/>
        <end position="128"/>
    </location>
</feature>
<accession>A0A9P5ZFU7</accession>
<dbReference type="AlphaFoldDB" id="A0A9P5ZFU7"/>
<comment type="caution">
    <text evidence="2">The sequence shown here is derived from an EMBL/GenBank/DDBJ whole genome shotgun (WGS) entry which is preliminary data.</text>
</comment>
<reference evidence="2" key="1">
    <citation type="submission" date="2020-11" db="EMBL/GenBank/DDBJ databases">
        <authorList>
            <consortium name="DOE Joint Genome Institute"/>
            <person name="Ahrendt S."/>
            <person name="Riley R."/>
            <person name="Andreopoulos W."/>
            <person name="Labutti K."/>
            <person name="Pangilinan J."/>
            <person name="Ruiz-Duenas F.J."/>
            <person name="Barrasa J.M."/>
            <person name="Sanchez-Garcia M."/>
            <person name="Camarero S."/>
            <person name="Miyauchi S."/>
            <person name="Serrano A."/>
            <person name="Linde D."/>
            <person name="Babiker R."/>
            <person name="Drula E."/>
            <person name="Ayuso-Fernandez I."/>
            <person name="Pacheco R."/>
            <person name="Padilla G."/>
            <person name="Ferreira P."/>
            <person name="Barriuso J."/>
            <person name="Kellner H."/>
            <person name="Castanera R."/>
            <person name="Alfaro M."/>
            <person name="Ramirez L."/>
            <person name="Pisabarro A.G."/>
            <person name="Kuo A."/>
            <person name="Tritt A."/>
            <person name="Lipzen A."/>
            <person name="He G."/>
            <person name="Yan M."/>
            <person name="Ng V."/>
            <person name="Cullen D."/>
            <person name="Martin F."/>
            <person name="Rosso M.-N."/>
            <person name="Henrissat B."/>
            <person name="Hibbett D."/>
            <person name="Martinez A.T."/>
            <person name="Grigoriev I.V."/>
        </authorList>
    </citation>
    <scope>NUCLEOTIDE SEQUENCE</scope>
    <source>
        <strain evidence="2">CIRM-BRFM 674</strain>
    </source>
</reference>
<dbReference type="OrthoDB" id="2595043at2759"/>
<protein>
    <submittedName>
        <fullName evidence="2">Uncharacterized protein</fullName>
    </submittedName>
</protein>
<keyword evidence="3" id="KW-1185">Reference proteome</keyword>
<evidence type="ECO:0000313" key="3">
    <source>
        <dbReference type="Proteomes" id="UP000807469"/>
    </source>
</evidence>
<name>A0A9P5ZFU7_9AGAR</name>
<evidence type="ECO:0000313" key="2">
    <source>
        <dbReference type="EMBL" id="KAF9486343.1"/>
    </source>
</evidence>
<organism evidence="2 3">
    <name type="scientific">Pholiota conissans</name>
    <dbReference type="NCBI Taxonomy" id="109636"/>
    <lineage>
        <taxon>Eukaryota</taxon>
        <taxon>Fungi</taxon>
        <taxon>Dikarya</taxon>
        <taxon>Basidiomycota</taxon>
        <taxon>Agaricomycotina</taxon>
        <taxon>Agaricomycetes</taxon>
        <taxon>Agaricomycetidae</taxon>
        <taxon>Agaricales</taxon>
        <taxon>Agaricineae</taxon>
        <taxon>Strophariaceae</taxon>
        <taxon>Pholiota</taxon>
    </lineage>
</organism>
<proteinExistence type="predicted"/>
<evidence type="ECO:0000256" key="1">
    <source>
        <dbReference type="SAM" id="MobiDB-lite"/>
    </source>
</evidence>